<protein>
    <submittedName>
        <fullName evidence="5">N-acyl amino acid synthase of PEP-CTERM/exosortase system</fullName>
    </submittedName>
</protein>
<evidence type="ECO:0000256" key="1">
    <source>
        <dbReference type="ARBA" id="ARBA00022654"/>
    </source>
</evidence>
<dbReference type="Pfam" id="PF13444">
    <property type="entry name" value="Acetyltransf_5"/>
    <property type="match status" value="1"/>
</dbReference>
<dbReference type="PANTHER" id="PTHR39322:SF1">
    <property type="entry name" value="ISOVALERYL-HOMOSERINE LACTONE SYNTHASE"/>
    <property type="match status" value="1"/>
</dbReference>
<dbReference type="AlphaFoldDB" id="A0A562V780"/>
<organism evidence="5 6">
    <name type="scientific">Geobacter argillaceus</name>
    <dbReference type="NCBI Taxonomy" id="345631"/>
    <lineage>
        <taxon>Bacteria</taxon>
        <taxon>Pseudomonadati</taxon>
        <taxon>Thermodesulfobacteriota</taxon>
        <taxon>Desulfuromonadia</taxon>
        <taxon>Geobacterales</taxon>
        <taxon>Geobacteraceae</taxon>
        <taxon>Geobacter</taxon>
    </lineage>
</organism>
<keyword evidence="4" id="KW-0071">Autoinducer synthesis</keyword>
<evidence type="ECO:0000256" key="4">
    <source>
        <dbReference type="ARBA" id="ARBA00022929"/>
    </source>
</evidence>
<dbReference type="InterPro" id="IPR001690">
    <property type="entry name" value="Autoind_synthase"/>
</dbReference>
<name>A0A562V780_9BACT</name>
<accession>A0A562V780</accession>
<evidence type="ECO:0000256" key="3">
    <source>
        <dbReference type="ARBA" id="ARBA00022691"/>
    </source>
</evidence>
<dbReference type="Proteomes" id="UP000319449">
    <property type="component" value="Unassembled WGS sequence"/>
</dbReference>
<proteinExistence type="predicted"/>
<comment type="caution">
    <text evidence="5">The sequence shown here is derived from an EMBL/GenBank/DDBJ whole genome shotgun (WGS) entry which is preliminary data.</text>
</comment>
<dbReference type="OrthoDB" id="5414373at2"/>
<dbReference type="InterPro" id="IPR022484">
    <property type="entry name" value="PEP-CTERM/exosrtase_acylTfrase"/>
</dbReference>
<keyword evidence="3" id="KW-0949">S-adenosyl-L-methionine</keyword>
<keyword evidence="6" id="KW-1185">Reference proteome</keyword>
<dbReference type="Gene3D" id="3.40.630.30">
    <property type="match status" value="1"/>
</dbReference>
<keyword evidence="1" id="KW-0673">Quorum sensing</keyword>
<dbReference type="SUPFAM" id="SSF55729">
    <property type="entry name" value="Acyl-CoA N-acyltransferases (Nat)"/>
    <property type="match status" value="1"/>
</dbReference>
<evidence type="ECO:0000313" key="5">
    <source>
        <dbReference type="EMBL" id="TWJ13765.1"/>
    </source>
</evidence>
<keyword evidence="2" id="KW-0808">Transferase</keyword>
<dbReference type="EMBL" id="VLLN01000035">
    <property type="protein sequence ID" value="TWJ13765.1"/>
    <property type="molecule type" value="Genomic_DNA"/>
</dbReference>
<evidence type="ECO:0000313" key="6">
    <source>
        <dbReference type="Proteomes" id="UP000319449"/>
    </source>
</evidence>
<dbReference type="NCBIfam" id="TIGR03694">
    <property type="entry name" value="exosort_acyl"/>
    <property type="match status" value="1"/>
</dbReference>
<dbReference type="PANTHER" id="PTHR39322">
    <property type="entry name" value="ACYL-HOMOSERINE-LACTONE SYNTHASE"/>
    <property type="match status" value="1"/>
</dbReference>
<gene>
    <name evidence="5" type="ORF">JN12_03688</name>
</gene>
<dbReference type="GO" id="GO:0009372">
    <property type="term" value="P:quorum sensing"/>
    <property type="evidence" value="ECO:0007669"/>
    <property type="project" value="UniProtKB-KW"/>
</dbReference>
<dbReference type="GO" id="GO:0007165">
    <property type="term" value="P:signal transduction"/>
    <property type="evidence" value="ECO:0007669"/>
    <property type="project" value="TreeGrafter"/>
</dbReference>
<dbReference type="GO" id="GO:0016740">
    <property type="term" value="F:transferase activity"/>
    <property type="evidence" value="ECO:0007669"/>
    <property type="project" value="UniProtKB-KW"/>
</dbReference>
<evidence type="ECO:0000256" key="2">
    <source>
        <dbReference type="ARBA" id="ARBA00022679"/>
    </source>
</evidence>
<sequence>MLLNTSTRNVTDVAEGPLGPYKLLPVATSDQLQKAFQLRYQVYCVEKQYESCDRSLGMEFDAFDDQSVHTLLVDSQENAVGNVRLILPKYKQLDQSFPIQKICNHKMLHDRQFIFGGAAEVSRFAISKSLGGQGQRVVPSLPVLSLGLMRGVVRMSREHGVDELFAVMEPALIRLLARLSIHFIPIGPLIDYHGMRQPCHANLTRQLQRTEAENPAVWAFITDEGNYAGHSTSPMLANYC</sequence>
<dbReference type="InterPro" id="IPR016181">
    <property type="entry name" value="Acyl_CoA_acyltransferase"/>
</dbReference>
<dbReference type="RefSeq" id="WP_145025520.1">
    <property type="nucleotide sequence ID" value="NZ_VLLN01000035.1"/>
</dbReference>
<reference evidence="5 6" key="1">
    <citation type="submission" date="2019-07" db="EMBL/GenBank/DDBJ databases">
        <title>Genomic Encyclopedia of Archaeal and Bacterial Type Strains, Phase II (KMG-II): from individual species to whole genera.</title>
        <authorList>
            <person name="Goeker M."/>
        </authorList>
    </citation>
    <scope>NUCLEOTIDE SEQUENCE [LARGE SCALE GENOMIC DNA]</scope>
    <source>
        <strain evidence="5 6">ATCC BAA-1139</strain>
    </source>
</reference>